<evidence type="ECO:0000256" key="1">
    <source>
        <dbReference type="SAM" id="MobiDB-lite"/>
    </source>
</evidence>
<feature type="compositionally biased region" description="Acidic residues" evidence="1">
    <location>
        <begin position="62"/>
        <end position="92"/>
    </location>
</feature>
<feature type="region of interest" description="Disordered" evidence="1">
    <location>
        <begin position="1"/>
        <end position="30"/>
    </location>
</feature>
<dbReference type="Proteomes" id="UP000297245">
    <property type="component" value="Unassembled WGS sequence"/>
</dbReference>
<organism evidence="2 3">
    <name type="scientific">Dendrothele bispora (strain CBS 962.96)</name>
    <dbReference type="NCBI Taxonomy" id="1314807"/>
    <lineage>
        <taxon>Eukaryota</taxon>
        <taxon>Fungi</taxon>
        <taxon>Dikarya</taxon>
        <taxon>Basidiomycota</taxon>
        <taxon>Agaricomycotina</taxon>
        <taxon>Agaricomycetes</taxon>
        <taxon>Agaricomycetidae</taxon>
        <taxon>Agaricales</taxon>
        <taxon>Agaricales incertae sedis</taxon>
        <taxon>Dendrothele</taxon>
    </lineage>
</organism>
<feature type="compositionally biased region" description="Basic and acidic residues" evidence="1">
    <location>
        <begin position="21"/>
        <end position="30"/>
    </location>
</feature>
<gene>
    <name evidence="2" type="ORF">K435DRAFT_795915</name>
</gene>
<proteinExistence type="predicted"/>
<reference evidence="2 3" key="1">
    <citation type="journal article" date="2019" name="Nat. Ecol. Evol.">
        <title>Megaphylogeny resolves global patterns of mushroom evolution.</title>
        <authorList>
            <person name="Varga T."/>
            <person name="Krizsan K."/>
            <person name="Foldi C."/>
            <person name="Dima B."/>
            <person name="Sanchez-Garcia M."/>
            <person name="Sanchez-Ramirez S."/>
            <person name="Szollosi G.J."/>
            <person name="Szarkandi J.G."/>
            <person name="Papp V."/>
            <person name="Albert L."/>
            <person name="Andreopoulos W."/>
            <person name="Angelini C."/>
            <person name="Antonin V."/>
            <person name="Barry K.W."/>
            <person name="Bougher N.L."/>
            <person name="Buchanan P."/>
            <person name="Buyck B."/>
            <person name="Bense V."/>
            <person name="Catcheside P."/>
            <person name="Chovatia M."/>
            <person name="Cooper J."/>
            <person name="Damon W."/>
            <person name="Desjardin D."/>
            <person name="Finy P."/>
            <person name="Geml J."/>
            <person name="Haridas S."/>
            <person name="Hughes K."/>
            <person name="Justo A."/>
            <person name="Karasinski D."/>
            <person name="Kautmanova I."/>
            <person name="Kiss B."/>
            <person name="Kocsube S."/>
            <person name="Kotiranta H."/>
            <person name="LaButti K.M."/>
            <person name="Lechner B.E."/>
            <person name="Liimatainen K."/>
            <person name="Lipzen A."/>
            <person name="Lukacs Z."/>
            <person name="Mihaltcheva S."/>
            <person name="Morgado L.N."/>
            <person name="Niskanen T."/>
            <person name="Noordeloos M.E."/>
            <person name="Ohm R.A."/>
            <person name="Ortiz-Santana B."/>
            <person name="Ovrebo C."/>
            <person name="Racz N."/>
            <person name="Riley R."/>
            <person name="Savchenko A."/>
            <person name="Shiryaev A."/>
            <person name="Soop K."/>
            <person name="Spirin V."/>
            <person name="Szebenyi C."/>
            <person name="Tomsovsky M."/>
            <person name="Tulloss R.E."/>
            <person name="Uehling J."/>
            <person name="Grigoriev I.V."/>
            <person name="Vagvolgyi C."/>
            <person name="Papp T."/>
            <person name="Martin F.M."/>
            <person name="Miettinen O."/>
            <person name="Hibbett D.S."/>
            <person name="Nagy L.G."/>
        </authorList>
    </citation>
    <scope>NUCLEOTIDE SEQUENCE [LARGE SCALE GENOMIC DNA]</scope>
    <source>
        <strain evidence="2 3">CBS 962.96</strain>
    </source>
</reference>
<feature type="region of interest" description="Disordered" evidence="1">
    <location>
        <begin position="62"/>
        <end position="99"/>
    </location>
</feature>
<evidence type="ECO:0000313" key="2">
    <source>
        <dbReference type="EMBL" id="THU98173.1"/>
    </source>
</evidence>
<sequence>MSSKRGAINTETIPIHKRRRLTPDSERTGTMRYEKHTLKLHTGVYIEPIATARKCLPPVWDDDVSMTVEDEEEDDEDDGYEDKEDDESEDKGDDQYNDKKNDMEWELREGSDAVEVEHKEIASGHPLEEVAKRTYADVAIQAGGCVNDVDVYVKTLARSDKSDKSYIELKNDIKFAERAAKVGWARYWDSEIQCLELRRSERRLVKDRAQKNRKARADEEASFWREKYAEIGRSAPRAAGWTD</sequence>
<accession>A0A4S8M8J6</accession>
<evidence type="ECO:0000313" key="3">
    <source>
        <dbReference type="Proteomes" id="UP000297245"/>
    </source>
</evidence>
<protein>
    <submittedName>
        <fullName evidence="2">Uncharacterized protein</fullName>
    </submittedName>
</protein>
<dbReference type="AlphaFoldDB" id="A0A4S8M8J6"/>
<dbReference type="EMBL" id="ML179141">
    <property type="protein sequence ID" value="THU98173.1"/>
    <property type="molecule type" value="Genomic_DNA"/>
</dbReference>
<keyword evidence="3" id="KW-1185">Reference proteome</keyword>
<name>A0A4S8M8J6_DENBC</name>